<dbReference type="Proteomes" id="UP001344632">
    <property type="component" value="Unassembled WGS sequence"/>
</dbReference>
<dbReference type="Gene3D" id="2.120.10.30">
    <property type="entry name" value="TolB, C-terminal domain"/>
    <property type="match status" value="1"/>
</dbReference>
<sequence length="368" mass="40353">MTHGWQYKLGIAAMAVMIAVVTGCSGTGSEKVTVKKPPVRETGGRVELERIDRQSDSYGLAWLSDSEIISTKAPKWMEGDLYVHSLVKEKDPDRKLGAAHALTVNPSPQQSYLFISNRMEASILNLADGKETPLDVSDGTYSILNGDVRGAWVEEKAYVFAAAYGLSVAGTNGKVTPILKMKDQQSVMKVEAVSDPSDPNRFTVYFLDSSDALYKLKVANGQFNRPAAEANPELVRKSIADFSISPDGTDLALVEETGNNKNTVYLIPAGKPGKETKLAEGRLARQMSWSPDGSRLAYSLFNLERGGSGLYVMDTMTGHMTLVSLYPNLQSLLVWSPDGNQLMMSQENPEMNLTTTDTKLMTEIYRFK</sequence>
<comment type="similarity">
    <text evidence="1">Belongs to the TolB family.</text>
</comment>
<dbReference type="SUPFAM" id="SSF82171">
    <property type="entry name" value="DPP6 N-terminal domain-like"/>
    <property type="match status" value="1"/>
</dbReference>
<organism evidence="2 3">
    <name type="scientific">Paenibacillus dokdonensis</name>
    <dbReference type="NCBI Taxonomy" id="2567944"/>
    <lineage>
        <taxon>Bacteria</taxon>
        <taxon>Bacillati</taxon>
        <taxon>Bacillota</taxon>
        <taxon>Bacilli</taxon>
        <taxon>Bacillales</taxon>
        <taxon>Paenibacillaceae</taxon>
        <taxon>Paenibacillus</taxon>
    </lineage>
</organism>
<evidence type="ECO:0000256" key="1">
    <source>
        <dbReference type="ARBA" id="ARBA00009820"/>
    </source>
</evidence>
<proteinExistence type="inferred from homology"/>
<dbReference type="InterPro" id="IPR011042">
    <property type="entry name" value="6-blade_b-propeller_TolB-like"/>
</dbReference>
<dbReference type="EMBL" id="JARLKZ010000016">
    <property type="protein sequence ID" value="MEC0242385.1"/>
    <property type="molecule type" value="Genomic_DNA"/>
</dbReference>
<reference evidence="2 3" key="1">
    <citation type="submission" date="2023-03" db="EMBL/GenBank/DDBJ databases">
        <title>Bacillus Genome Sequencing.</title>
        <authorList>
            <person name="Dunlap C."/>
        </authorList>
    </citation>
    <scope>NUCLEOTIDE SEQUENCE [LARGE SCALE GENOMIC DNA]</scope>
    <source>
        <strain evidence="2 3">BD-525</strain>
    </source>
</reference>
<comment type="caution">
    <text evidence="2">The sequence shown here is derived from an EMBL/GenBank/DDBJ whole genome shotgun (WGS) entry which is preliminary data.</text>
</comment>
<gene>
    <name evidence="2" type="ORF">P4H66_21485</name>
</gene>
<dbReference type="Pfam" id="PF07676">
    <property type="entry name" value="PD40"/>
    <property type="match status" value="1"/>
</dbReference>
<evidence type="ECO:0000313" key="2">
    <source>
        <dbReference type="EMBL" id="MEC0242385.1"/>
    </source>
</evidence>
<keyword evidence="3" id="KW-1185">Reference proteome</keyword>
<name>A0ABU6GRJ9_9BACL</name>
<dbReference type="PANTHER" id="PTHR36842">
    <property type="entry name" value="PROTEIN TOLB HOMOLOG"/>
    <property type="match status" value="1"/>
</dbReference>
<evidence type="ECO:0000313" key="3">
    <source>
        <dbReference type="Proteomes" id="UP001344632"/>
    </source>
</evidence>
<dbReference type="PANTHER" id="PTHR36842:SF1">
    <property type="entry name" value="PROTEIN TOLB"/>
    <property type="match status" value="1"/>
</dbReference>
<dbReference type="RefSeq" id="WP_326090159.1">
    <property type="nucleotide sequence ID" value="NZ_JARLKZ010000016.1"/>
</dbReference>
<dbReference type="InterPro" id="IPR011659">
    <property type="entry name" value="WD40"/>
</dbReference>
<protein>
    <submittedName>
        <fullName evidence="2">Uncharacterized protein</fullName>
    </submittedName>
</protein>
<accession>A0ABU6GRJ9</accession>